<comment type="caution">
    <text evidence="2">The sequence shown here is derived from an EMBL/GenBank/DDBJ whole genome shotgun (WGS) entry which is preliminary data.</text>
</comment>
<dbReference type="Proteomes" id="UP001249851">
    <property type="component" value="Unassembled WGS sequence"/>
</dbReference>
<reference evidence="2" key="2">
    <citation type="journal article" date="2023" name="Science">
        <title>Genomic signatures of disease resistance in endangered staghorn corals.</title>
        <authorList>
            <person name="Vollmer S.V."/>
            <person name="Selwyn J.D."/>
            <person name="Despard B.A."/>
            <person name="Roesel C.L."/>
        </authorList>
    </citation>
    <scope>NUCLEOTIDE SEQUENCE</scope>
    <source>
        <strain evidence="2">K2</strain>
    </source>
</reference>
<keyword evidence="1" id="KW-1133">Transmembrane helix</keyword>
<gene>
    <name evidence="2" type="ORF">P5673_029031</name>
</gene>
<feature type="transmembrane region" description="Helical" evidence="1">
    <location>
        <begin position="29"/>
        <end position="49"/>
    </location>
</feature>
<dbReference type="EMBL" id="JARQWQ010000112">
    <property type="protein sequence ID" value="KAK2550331.1"/>
    <property type="molecule type" value="Genomic_DNA"/>
</dbReference>
<organism evidence="2 3">
    <name type="scientific">Acropora cervicornis</name>
    <name type="common">Staghorn coral</name>
    <dbReference type="NCBI Taxonomy" id="6130"/>
    <lineage>
        <taxon>Eukaryota</taxon>
        <taxon>Metazoa</taxon>
        <taxon>Cnidaria</taxon>
        <taxon>Anthozoa</taxon>
        <taxon>Hexacorallia</taxon>
        <taxon>Scleractinia</taxon>
        <taxon>Astrocoeniina</taxon>
        <taxon>Acroporidae</taxon>
        <taxon>Acropora</taxon>
    </lineage>
</organism>
<keyword evidence="3" id="KW-1185">Reference proteome</keyword>
<keyword evidence="1" id="KW-0472">Membrane</keyword>
<keyword evidence="1" id="KW-0812">Transmembrane</keyword>
<accession>A0AAD9PWG6</accession>
<evidence type="ECO:0000313" key="3">
    <source>
        <dbReference type="Proteomes" id="UP001249851"/>
    </source>
</evidence>
<sequence length="459" mass="53476">MASPNFTTTRSLSLRNVVIKAFMAKICKFSILASAMLGSLLMYLAFVVVMKEKPMMIRAPPQARHSNKSTYTSRNTQITLLLRMPGKIMDHRARYYCDLFRSTVLFWPPSYGKTVIVLDEESQGDHEFGETVINHTRKHFPEYRLEVTYEALPKNKRVLEFPGAPRDPNYNRQLWSSFFFDLYTNDPIIAWMDSDVAFITPVTKSSIFSGTKLRVLGWDCTFHFPWVKQWAVSSERALGLPYVADYMSYFPVYIYRDTFLHCREYIMKHLNVSDFEQAFRLFYFDGNALSPVSVVLSYAWFFERDRYDWNMKLCTDLTEYNKRFPVGATIGPEHLEDILSQPQTAFHVRYGEFLHANILISYCLSQEAAGNHLDVCLKHNFSLSDNFDLLHHDLQRVKTIETNTCAGKNADYCLQVLGDHYKEVGLEIKNNLRQLNWRGVKVVEKLTKEMGMKCTDFIY</sequence>
<protein>
    <submittedName>
        <fullName evidence="2">Uncharacterized protein</fullName>
    </submittedName>
</protein>
<proteinExistence type="predicted"/>
<evidence type="ECO:0000256" key="1">
    <source>
        <dbReference type="SAM" id="Phobius"/>
    </source>
</evidence>
<evidence type="ECO:0000313" key="2">
    <source>
        <dbReference type="EMBL" id="KAK2550331.1"/>
    </source>
</evidence>
<dbReference type="AlphaFoldDB" id="A0AAD9PWG6"/>
<reference evidence="2" key="1">
    <citation type="journal article" date="2023" name="G3 (Bethesda)">
        <title>Whole genome assembly and annotation of the endangered Caribbean coral Acropora cervicornis.</title>
        <authorList>
            <person name="Selwyn J.D."/>
            <person name="Vollmer S.V."/>
        </authorList>
    </citation>
    <scope>NUCLEOTIDE SEQUENCE</scope>
    <source>
        <strain evidence="2">K2</strain>
    </source>
</reference>
<name>A0AAD9PWG6_ACRCE</name>